<feature type="repeat" description="FG-GAP" evidence="10">
    <location>
        <begin position="439"/>
        <end position="507"/>
    </location>
</feature>
<dbReference type="PROSITE" id="PS51470">
    <property type="entry name" value="FG_GAP"/>
    <property type="match status" value="1"/>
</dbReference>
<evidence type="ECO:0000256" key="8">
    <source>
        <dbReference type="ARBA" id="ARBA00023170"/>
    </source>
</evidence>
<dbReference type="PRINTS" id="PR01185">
    <property type="entry name" value="INTEGRINA"/>
</dbReference>
<gene>
    <name evidence="13" type="ORF">P879_02013</name>
</gene>
<feature type="compositionally biased region" description="Basic and acidic residues" evidence="12">
    <location>
        <begin position="1474"/>
        <end position="1483"/>
    </location>
</feature>
<evidence type="ECO:0000313" key="14">
    <source>
        <dbReference type="Proteomes" id="UP000699462"/>
    </source>
</evidence>
<feature type="signal peptide" evidence="11">
    <location>
        <begin position="1"/>
        <end position="19"/>
    </location>
</feature>
<keyword evidence="7 11" id="KW-0472">Membrane</keyword>
<evidence type="ECO:0000313" key="13">
    <source>
        <dbReference type="EMBL" id="KAF8570855.1"/>
    </source>
</evidence>
<feature type="compositionally biased region" description="Basic and acidic residues" evidence="12">
    <location>
        <begin position="1419"/>
        <end position="1445"/>
    </location>
</feature>
<evidence type="ECO:0000256" key="11">
    <source>
        <dbReference type="RuleBase" id="RU003762"/>
    </source>
</evidence>
<reference evidence="13 14" key="1">
    <citation type="submission" date="2019-07" db="EMBL/GenBank/DDBJ databases">
        <title>Annotation for the trematode Paragonimus westermani.</title>
        <authorList>
            <person name="Choi Y.-J."/>
        </authorList>
    </citation>
    <scope>NUCLEOTIDE SEQUENCE [LARGE SCALE GENOMIC DNA]</scope>
    <source>
        <strain evidence="13">180907_Pwestermani</strain>
    </source>
</reference>
<organism evidence="13 14">
    <name type="scientific">Paragonimus westermani</name>
    <dbReference type="NCBI Taxonomy" id="34504"/>
    <lineage>
        <taxon>Eukaryota</taxon>
        <taxon>Metazoa</taxon>
        <taxon>Spiralia</taxon>
        <taxon>Lophotrochozoa</taxon>
        <taxon>Platyhelminthes</taxon>
        <taxon>Trematoda</taxon>
        <taxon>Digenea</taxon>
        <taxon>Plagiorchiida</taxon>
        <taxon>Troglotremata</taxon>
        <taxon>Troglotrematidae</taxon>
        <taxon>Paragonimus</taxon>
    </lineage>
</organism>
<dbReference type="InterPro" id="IPR032695">
    <property type="entry name" value="Integrin_dom_sf"/>
</dbReference>
<comment type="similarity">
    <text evidence="2 11">Belongs to the integrin alpha chain family.</text>
</comment>
<dbReference type="InterPro" id="IPR013519">
    <property type="entry name" value="Int_alpha_beta-p"/>
</dbReference>
<keyword evidence="6 11" id="KW-0401">Integrin</keyword>
<evidence type="ECO:0000256" key="10">
    <source>
        <dbReference type="PROSITE-ProRule" id="PRU00803"/>
    </source>
</evidence>
<keyword evidence="4" id="KW-0677">Repeat</keyword>
<dbReference type="SUPFAM" id="SSF69179">
    <property type="entry name" value="Integrin domains"/>
    <property type="match status" value="1"/>
</dbReference>
<evidence type="ECO:0000256" key="2">
    <source>
        <dbReference type="ARBA" id="ARBA00008054"/>
    </source>
</evidence>
<dbReference type="GO" id="GO:0033627">
    <property type="term" value="P:cell adhesion mediated by integrin"/>
    <property type="evidence" value="ECO:0007669"/>
    <property type="project" value="TreeGrafter"/>
</dbReference>
<dbReference type="GO" id="GO:0005178">
    <property type="term" value="F:integrin binding"/>
    <property type="evidence" value="ECO:0007669"/>
    <property type="project" value="TreeGrafter"/>
</dbReference>
<evidence type="ECO:0000256" key="4">
    <source>
        <dbReference type="ARBA" id="ARBA00022737"/>
    </source>
</evidence>
<dbReference type="GO" id="GO:0008305">
    <property type="term" value="C:integrin complex"/>
    <property type="evidence" value="ECO:0007669"/>
    <property type="project" value="InterPro"/>
</dbReference>
<evidence type="ECO:0000256" key="7">
    <source>
        <dbReference type="ARBA" id="ARBA00023136"/>
    </source>
</evidence>
<feature type="region of interest" description="Disordered" evidence="12">
    <location>
        <begin position="1338"/>
        <end position="1378"/>
    </location>
</feature>
<feature type="chain" id="PRO_5035961272" description="Integrin alpha-2 domain-containing protein" evidence="11">
    <location>
        <begin position="20"/>
        <end position="1518"/>
    </location>
</feature>
<evidence type="ECO:0008006" key="15">
    <source>
        <dbReference type="Google" id="ProtNLM"/>
    </source>
</evidence>
<feature type="compositionally biased region" description="Polar residues" evidence="12">
    <location>
        <begin position="1507"/>
        <end position="1518"/>
    </location>
</feature>
<dbReference type="Gene3D" id="2.130.10.130">
    <property type="entry name" value="Integrin alpha, N-terminal"/>
    <property type="match status" value="1"/>
</dbReference>
<comment type="subcellular location">
    <subcellularLocation>
        <location evidence="1 11">Membrane</location>
        <topology evidence="1 11">Single-pass type I membrane protein</topology>
    </subcellularLocation>
</comment>
<dbReference type="GO" id="GO:0007229">
    <property type="term" value="P:integrin-mediated signaling pathway"/>
    <property type="evidence" value="ECO:0007669"/>
    <property type="project" value="UniProtKB-KW"/>
</dbReference>
<comment type="caution">
    <text evidence="13">The sequence shown here is derived from an EMBL/GenBank/DDBJ whole genome shotgun (WGS) entry which is preliminary data.</text>
</comment>
<dbReference type="Proteomes" id="UP000699462">
    <property type="component" value="Unassembled WGS sequence"/>
</dbReference>
<sequence length="1518" mass="168611">MIIWLSVLCLTSLLRKIVSLTYPDEAWFPVNTQPSGNLHVFQPFIDDNFKEKLCSAVLRADNLRPKDKSICSRFQWVTVTGFRESSAPSAGTWVVMGGMVMRSLNSTDDSPFATEVVGVVGCELFPHKMTPAGFHLTECYPLEVNRVGNFDSERVADANGRAGLLGIGLASLQLTAPADGAVLVFCDPLWHADHLHPGGLCRIRFRREGMWVKIKQTGEIFDESIQFCTSSGHSQPCGGGFSIDLIQTASATNRTATVPNVKLVVGLPFAQPFGRVQQIDDILRNFAVSNSPISSWITVHRVLGTDVNFGTKVTWTPTATEATVGAERHQTGQTQDYLTRENLILVASPTGSPQSHVIAFRQRRTHFGEEAFRIDMEINRTSLNTGFGQAMDTVHLPVSAETGQADYAVLIGAPFDSHTRKGPNVGRVYIVCPGPNSTEVSDSLEGPYGQAFFGYSIARVGDVDGDGIEDVAIGAPGLQYSFDMEKSQVPVVGRVYIHRVTAQCTFDPSPIQVLQAPDSEPGDGFGVGLARSVDVDADGAPELLITSLRPGVPPYIFTMPLRLKAQCQFSLSPVYTLAPFQAGTTIPVSILVRIFDPRTNEWLRIPEGLLSSTNRLHQINPDIVWQERYWGEANKSVVEDPAEVFFTSQRDGRMDSSKPRFQLLPDSLKLVPVQQDGKQMRVKFVLQALYGVQMMDFVDVPHKVAYRSLPVVDGCAANYVHSCSKAQQPLIDWSQCEAELKLVKHVCIPAPECESDLELTRDDNASTSTSPLLLEWGKPREQHQILRVKLTNRGPTKTTGVRLQIRITGRLPGSPQMGLNAYITNIEVLQPENSAKLSDRIPLRRTRRWIVNTAQDDVAALITARSHNWMYPNESIVIILSLFVGFTEGTESQHTELVGALMKLASKGDQSFHPGVLIKVLSATSDVFPGNDQLFTPFRLVYKPQIEISAGQQPSNLIDNRKEPTLMDQRNLLHRVLSSDIGPKVEHVFLIENRGEMDLSNLVFILDLPIATNDNQPLVYLVDRIRQLQTQGNDDSTFNWEQWLPKLVGADGSHRGTCQVPTSHLNPFNLTVVDTDDGGSWEYSETSRKLTRQKRRGNVDIVISRVDRIDDSQLSASAELGSSEPVSGTSFKRTTRGRIQLRCPVHLSSDGENDPIRGSPDIDHSRRIQCLSVRCELQRLDKSDTVRLHWSGWLWAESFFQLRTPDVQLSSQLRLEHWGDTPPIITAYNTIQTEYPDTPKIVDFLYPKNVPSFEMKQSIFFRGVQPELGHKVPLWPIIVGVVIGSLLLMFLGTCCYCCGFFRRQRMEQRMKQEQRQSHFKDPSHVPLIIGEERNLERKPVPPFLTAKSPQSLEARRKRKIANGHPSAKPRGLKQPVNEPEFMVQESPDLLCAEEPEPPSPQLKHASKGWAANSKAKATSVHETKTTEDTQHKSSFEPNEKDESRDPSPPQATHSPTSLSDLPASSTSTPNSHFLSDKNTKKPWDSTTAGELSSNVSTDNGELRDSPVSDSVETTDCSK</sequence>
<keyword evidence="11" id="KW-1133">Transmembrane helix</keyword>
<dbReference type="SMART" id="SM00191">
    <property type="entry name" value="Int_alpha"/>
    <property type="match status" value="3"/>
</dbReference>
<keyword evidence="9" id="KW-0325">Glycoprotein</keyword>
<feature type="transmembrane region" description="Helical" evidence="11">
    <location>
        <begin position="1274"/>
        <end position="1301"/>
    </location>
</feature>
<evidence type="ECO:0000256" key="1">
    <source>
        <dbReference type="ARBA" id="ARBA00004479"/>
    </source>
</evidence>
<proteinExistence type="inferred from homology"/>
<dbReference type="EMBL" id="JTDF01000873">
    <property type="protein sequence ID" value="KAF8570855.1"/>
    <property type="molecule type" value="Genomic_DNA"/>
</dbReference>
<name>A0A8T0DSG7_9TREM</name>
<dbReference type="GO" id="GO:0098609">
    <property type="term" value="P:cell-cell adhesion"/>
    <property type="evidence" value="ECO:0007669"/>
    <property type="project" value="TreeGrafter"/>
</dbReference>
<accession>A0A8T0DSG7</accession>
<evidence type="ECO:0000256" key="3">
    <source>
        <dbReference type="ARBA" id="ARBA00022729"/>
    </source>
</evidence>
<keyword evidence="5 11" id="KW-0130">Cell adhesion</keyword>
<evidence type="ECO:0000256" key="5">
    <source>
        <dbReference type="ARBA" id="ARBA00022889"/>
    </source>
</evidence>
<dbReference type="InterPro" id="IPR000413">
    <property type="entry name" value="Integrin_alpha"/>
</dbReference>
<dbReference type="OrthoDB" id="5317514at2759"/>
<keyword evidence="14" id="KW-1185">Reference proteome</keyword>
<dbReference type="Gene3D" id="2.60.40.1530">
    <property type="entry name" value="ntegrin, alpha v. Chain A, domain 4"/>
    <property type="match status" value="1"/>
</dbReference>
<dbReference type="InterPro" id="IPR013517">
    <property type="entry name" value="FG-GAP"/>
</dbReference>
<dbReference type="GO" id="GO:0009897">
    <property type="term" value="C:external side of plasma membrane"/>
    <property type="evidence" value="ECO:0007669"/>
    <property type="project" value="TreeGrafter"/>
</dbReference>
<feature type="region of interest" description="Disordered" evidence="12">
    <location>
        <begin position="1391"/>
        <end position="1518"/>
    </location>
</feature>
<dbReference type="PANTHER" id="PTHR23220:SF122">
    <property type="entry name" value="INTEGRIN ALPHA-PS1"/>
    <property type="match status" value="1"/>
</dbReference>
<feature type="compositionally biased region" description="Polar residues" evidence="12">
    <location>
        <begin position="1484"/>
        <end position="1499"/>
    </location>
</feature>
<dbReference type="Gene3D" id="1.20.5.930">
    <property type="entry name" value="Bicelle-embedded integrin alpha(iib) transmembrane segment"/>
    <property type="match status" value="1"/>
</dbReference>
<protein>
    <recommendedName>
        <fullName evidence="15">Integrin alpha-2 domain-containing protein</fullName>
    </recommendedName>
</protein>
<evidence type="ECO:0000256" key="12">
    <source>
        <dbReference type="SAM" id="MobiDB-lite"/>
    </source>
</evidence>
<feature type="compositionally biased region" description="Polar residues" evidence="12">
    <location>
        <begin position="1450"/>
        <end position="1473"/>
    </location>
</feature>
<dbReference type="GO" id="GO:0007160">
    <property type="term" value="P:cell-matrix adhesion"/>
    <property type="evidence" value="ECO:0007669"/>
    <property type="project" value="TreeGrafter"/>
</dbReference>
<keyword evidence="3 11" id="KW-0732">Signal</keyword>
<keyword evidence="8 11" id="KW-0675">Receptor</keyword>
<dbReference type="InterPro" id="IPR028994">
    <property type="entry name" value="Integrin_alpha_N"/>
</dbReference>
<evidence type="ECO:0000256" key="6">
    <source>
        <dbReference type="ARBA" id="ARBA00023037"/>
    </source>
</evidence>
<dbReference type="PANTHER" id="PTHR23220">
    <property type="entry name" value="INTEGRIN ALPHA"/>
    <property type="match status" value="1"/>
</dbReference>
<dbReference type="SUPFAM" id="SSF69318">
    <property type="entry name" value="Integrin alpha N-terminal domain"/>
    <property type="match status" value="1"/>
</dbReference>
<keyword evidence="11" id="KW-0812">Transmembrane</keyword>
<dbReference type="Pfam" id="PF01839">
    <property type="entry name" value="FG-GAP"/>
    <property type="match status" value="1"/>
</dbReference>
<evidence type="ECO:0000256" key="9">
    <source>
        <dbReference type="ARBA" id="ARBA00023180"/>
    </source>
</evidence>